<feature type="region of interest" description="Disordered" evidence="1">
    <location>
        <begin position="113"/>
        <end position="165"/>
    </location>
</feature>
<organism evidence="3 4">
    <name type="scientific">Gymnopilus dilepis</name>
    <dbReference type="NCBI Taxonomy" id="231916"/>
    <lineage>
        <taxon>Eukaryota</taxon>
        <taxon>Fungi</taxon>
        <taxon>Dikarya</taxon>
        <taxon>Basidiomycota</taxon>
        <taxon>Agaricomycotina</taxon>
        <taxon>Agaricomycetes</taxon>
        <taxon>Agaricomycetidae</taxon>
        <taxon>Agaricales</taxon>
        <taxon>Agaricineae</taxon>
        <taxon>Hymenogastraceae</taxon>
        <taxon>Gymnopilus</taxon>
    </lineage>
</organism>
<gene>
    <name evidence="3" type="ORF">CVT26_005273</name>
</gene>
<dbReference type="Proteomes" id="UP000284706">
    <property type="component" value="Unassembled WGS sequence"/>
</dbReference>
<evidence type="ECO:0000256" key="2">
    <source>
        <dbReference type="SAM" id="SignalP"/>
    </source>
</evidence>
<dbReference type="InParanoid" id="A0A409WHF0"/>
<evidence type="ECO:0000313" key="4">
    <source>
        <dbReference type="Proteomes" id="UP000284706"/>
    </source>
</evidence>
<proteinExistence type="predicted"/>
<dbReference type="STRING" id="231916.A0A409WHF0"/>
<evidence type="ECO:0000313" key="3">
    <source>
        <dbReference type="EMBL" id="PPQ77968.1"/>
    </source>
</evidence>
<protein>
    <recommendedName>
        <fullName evidence="5">Carbohydrate-binding module family 19 domain-containing protein</fullName>
    </recommendedName>
</protein>
<feature type="compositionally biased region" description="Low complexity" evidence="1">
    <location>
        <begin position="126"/>
        <end position="145"/>
    </location>
</feature>
<dbReference type="OrthoDB" id="2802667at2759"/>
<reference evidence="3 4" key="1">
    <citation type="journal article" date="2018" name="Evol. Lett.">
        <title>Horizontal gene cluster transfer increased hallucinogenic mushroom diversity.</title>
        <authorList>
            <person name="Reynolds H.T."/>
            <person name="Vijayakumar V."/>
            <person name="Gluck-Thaler E."/>
            <person name="Korotkin H.B."/>
            <person name="Matheny P.B."/>
            <person name="Slot J.C."/>
        </authorList>
    </citation>
    <scope>NUCLEOTIDE SEQUENCE [LARGE SCALE GENOMIC DNA]</scope>
    <source>
        <strain evidence="3 4">SRW20</strain>
    </source>
</reference>
<accession>A0A409WHF0</accession>
<name>A0A409WHF0_9AGAR</name>
<feature type="region of interest" description="Disordered" evidence="1">
    <location>
        <begin position="290"/>
        <end position="311"/>
    </location>
</feature>
<evidence type="ECO:0008006" key="5">
    <source>
        <dbReference type="Google" id="ProtNLM"/>
    </source>
</evidence>
<dbReference type="EMBL" id="NHYE01005069">
    <property type="protein sequence ID" value="PPQ77968.1"/>
    <property type="molecule type" value="Genomic_DNA"/>
</dbReference>
<keyword evidence="4" id="KW-1185">Reference proteome</keyword>
<feature type="chain" id="PRO_5019016528" description="Carbohydrate-binding module family 19 domain-containing protein" evidence="2">
    <location>
        <begin position="20"/>
        <end position="311"/>
    </location>
</feature>
<comment type="caution">
    <text evidence="3">The sequence shown here is derived from an EMBL/GenBank/DDBJ whole genome shotgun (WGS) entry which is preliminary data.</text>
</comment>
<dbReference type="AlphaFoldDB" id="A0A409WHF0"/>
<feature type="compositionally biased region" description="Low complexity" evidence="1">
    <location>
        <begin position="290"/>
        <end position="305"/>
    </location>
</feature>
<sequence>MHFAISVIISVLASTLVLSAPALDAATLLQNGQAAQKFNAQFQNIKAGDSCQSGEAACIGNAIAKCNNGQFDTSQGLCQKTESCFALPNVRAQGTVLRCTSVNSALSLINATGATGGLTGDETEDSGNSNEGGNTTTTMSSGSSKGKADQNPNNERTSAAAATATQTEAPDIVTVTVTLTATPAPITVEATTQTLSPDQASSLLLSILGDAIPTPASPASSVAAASAPIAVSSATPSAAIAVSSAASSAAVALPAVQVTTVPLLSSTFAATGPTAAVSAPPASSPAAAAAVVSTSPSTDSSAYGPGSYGGY</sequence>
<feature type="signal peptide" evidence="2">
    <location>
        <begin position="1"/>
        <end position="19"/>
    </location>
</feature>
<keyword evidence="2" id="KW-0732">Signal</keyword>
<evidence type="ECO:0000256" key="1">
    <source>
        <dbReference type="SAM" id="MobiDB-lite"/>
    </source>
</evidence>